<feature type="non-terminal residue" evidence="1">
    <location>
        <position position="226"/>
    </location>
</feature>
<evidence type="ECO:0000313" key="2">
    <source>
        <dbReference type="Proteomes" id="UP000789920"/>
    </source>
</evidence>
<gene>
    <name evidence="1" type="ORF">RPERSI_LOCUS21576</name>
</gene>
<dbReference type="EMBL" id="CAJVQC010063530">
    <property type="protein sequence ID" value="CAG8803730.1"/>
    <property type="molecule type" value="Genomic_DNA"/>
</dbReference>
<reference evidence="1" key="1">
    <citation type="submission" date="2021-06" db="EMBL/GenBank/DDBJ databases">
        <authorList>
            <person name="Kallberg Y."/>
            <person name="Tangrot J."/>
            <person name="Rosling A."/>
        </authorList>
    </citation>
    <scope>NUCLEOTIDE SEQUENCE</scope>
    <source>
        <strain evidence="1">MA461A</strain>
    </source>
</reference>
<proteinExistence type="predicted"/>
<name>A0ACA9RRT0_9GLOM</name>
<keyword evidence="2" id="KW-1185">Reference proteome</keyword>
<comment type="caution">
    <text evidence="1">The sequence shown here is derived from an EMBL/GenBank/DDBJ whole genome shotgun (WGS) entry which is preliminary data.</text>
</comment>
<dbReference type="Proteomes" id="UP000789920">
    <property type="component" value="Unassembled WGS sequence"/>
</dbReference>
<protein>
    <submittedName>
        <fullName evidence="1">35390_t:CDS:1</fullName>
    </submittedName>
</protein>
<sequence length="226" mass="25953">NKEEIIKASINLIWKASGREVTTVTFSDPLRSAKIAFDNGTNITVNLDLPGVVIIKEETFRKIITEFSEKDPVIIDEKGIQDSDESEETDELIHDVQINENDILNSDHENTNSIGYKTIAKTVQQTELQQINNFFKSSKRIEKDQHKNNNHSNENQQRENMPENIEETDESLISNLQSVNVIGQMAKNTTQADIIDSNQDNNNYEKDLDRPHPLMRWSHDLFQHPP</sequence>
<feature type="non-terminal residue" evidence="1">
    <location>
        <position position="1"/>
    </location>
</feature>
<accession>A0ACA9RRT0</accession>
<organism evidence="1 2">
    <name type="scientific">Racocetra persica</name>
    <dbReference type="NCBI Taxonomy" id="160502"/>
    <lineage>
        <taxon>Eukaryota</taxon>
        <taxon>Fungi</taxon>
        <taxon>Fungi incertae sedis</taxon>
        <taxon>Mucoromycota</taxon>
        <taxon>Glomeromycotina</taxon>
        <taxon>Glomeromycetes</taxon>
        <taxon>Diversisporales</taxon>
        <taxon>Gigasporaceae</taxon>
        <taxon>Racocetra</taxon>
    </lineage>
</organism>
<evidence type="ECO:0000313" key="1">
    <source>
        <dbReference type="EMBL" id="CAG8803730.1"/>
    </source>
</evidence>